<dbReference type="Gene3D" id="2.60.120.650">
    <property type="entry name" value="Cupin"/>
    <property type="match status" value="1"/>
</dbReference>
<evidence type="ECO:0000259" key="1">
    <source>
        <dbReference type="PROSITE" id="PS51184"/>
    </source>
</evidence>
<dbReference type="PROSITE" id="PS51184">
    <property type="entry name" value="JMJC"/>
    <property type="match status" value="1"/>
</dbReference>
<dbReference type="EMBL" id="NBYO01000003">
    <property type="protein sequence ID" value="OXS99076.1"/>
    <property type="molecule type" value="Genomic_DNA"/>
</dbReference>
<organism evidence="2 3">
    <name type="scientific">Notoacmeibacter marinus</name>
    <dbReference type="NCBI Taxonomy" id="1876515"/>
    <lineage>
        <taxon>Bacteria</taxon>
        <taxon>Pseudomonadati</taxon>
        <taxon>Pseudomonadota</taxon>
        <taxon>Alphaproteobacteria</taxon>
        <taxon>Hyphomicrobiales</taxon>
        <taxon>Notoacmeibacteraceae</taxon>
        <taxon>Notoacmeibacter</taxon>
    </lineage>
</organism>
<dbReference type="SUPFAM" id="SSF51197">
    <property type="entry name" value="Clavaminate synthase-like"/>
    <property type="match status" value="1"/>
</dbReference>
<sequence length="248" mass="28377">MAKVDFDDTRPACLSLPICDMLPYRSASDFFSEFGDADIEVTDGRGGSVRRSRLNELAKWWQNQSAAPTEEALNGNVVHWPIRKDDSHSAPLQSVIDDVTRHLIDGHADRSCIFDLYEFTPIPRFAWAIIGQKSVPVKAHQDMFGTASWNLLFVGRKEWSFWGPELSVIESVQPSWTFEQRPGELVWIPENWWHSVRYKDASICFSKNLILRRSVDFVLQSMKSRAPRYAHILEAVLLIEQRGKADVA</sequence>
<name>A0A231UT58_9HYPH</name>
<dbReference type="AlphaFoldDB" id="A0A231UT58"/>
<protein>
    <recommendedName>
        <fullName evidence="1">JmjC domain-containing protein</fullName>
    </recommendedName>
</protein>
<dbReference type="InterPro" id="IPR050910">
    <property type="entry name" value="JMJD6_ArgDemeth/LysHydrox"/>
</dbReference>
<comment type="caution">
    <text evidence="2">The sequence shown here is derived from an EMBL/GenBank/DDBJ whole genome shotgun (WGS) entry which is preliminary data.</text>
</comment>
<evidence type="ECO:0000313" key="3">
    <source>
        <dbReference type="Proteomes" id="UP000215405"/>
    </source>
</evidence>
<feature type="domain" description="JmjC" evidence="1">
    <location>
        <begin position="88"/>
        <end position="226"/>
    </location>
</feature>
<dbReference type="Pfam" id="PF02373">
    <property type="entry name" value="JmjC"/>
    <property type="match status" value="1"/>
</dbReference>
<dbReference type="PANTHER" id="PTHR12480">
    <property type="entry name" value="ARGININE DEMETHYLASE AND LYSYL-HYDROXYLASE JMJD"/>
    <property type="match status" value="1"/>
</dbReference>
<keyword evidence="3" id="KW-1185">Reference proteome</keyword>
<reference evidence="3" key="1">
    <citation type="journal article" date="2017" name="Int. J. Syst. Evol. Microbiol.">
        <title>Notoacmeibacter marinus gen. nov., sp. nov., isolated from the gut of a limpet and proposal of Notoacmeibacteraceae fam. nov. in the order Rhizobiales of the class Alphaproteobacteria.</title>
        <authorList>
            <person name="Huang Z."/>
            <person name="Guo F."/>
            <person name="Lai Q."/>
        </authorList>
    </citation>
    <scope>NUCLEOTIDE SEQUENCE [LARGE SCALE GENOMIC DNA]</scope>
    <source>
        <strain evidence="3">XMTR2A4</strain>
    </source>
</reference>
<gene>
    <name evidence="2" type="ORF">B7H23_12785</name>
</gene>
<dbReference type="Proteomes" id="UP000215405">
    <property type="component" value="Unassembled WGS sequence"/>
</dbReference>
<evidence type="ECO:0000313" key="2">
    <source>
        <dbReference type="EMBL" id="OXS99076.1"/>
    </source>
</evidence>
<proteinExistence type="predicted"/>
<accession>A0A231UT58</accession>
<dbReference type="RefSeq" id="WP_094077866.1">
    <property type="nucleotide sequence ID" value="NZ_NBYO01000003.1"/>
</dbReference>
<dbReference type="InterPro" id="IPR003347">
    <property type="entry name" value="JmjC_dom"/>
</dbReference>